<accession>A0A4P7GGL4</accession>
<dbReference type="Gene3D" id="1.10.357.10">
    <property type="entry name" value="Tetracycline Repressor, domain 2"/>
    <property type="match status" value="1"/>
</dbReference>
<dbReference type="InterPro" id="IPR009057">
    <property type="entry name" value="Homeodomain-like_sf"/>
</dbReference>
<dbReference type="PRINTS" id="PR00455">
    <property type="entry name" value="HTHTETR"/>
</dbReference>
<dbReference type="InterPro" id="IPR001647">
    <property type="entry name" value="HTH_TetR"/>
</dbReference>
<protein>
    <submittedName>
        <fullName evidence="6">TetR/AcrR family transcriptional regulator</fullName>
    </submittedName>
</protein>
<dbReference type="SUPFAM" id="SSF48498">
    <property type="entry name" value="Tetracyclin repressor-like, C-terminal domain"/>
    <property type="match status" value="1"/>
</dbReference>
<evidence type="ECO:0000256" key="3">
    <source>
        <dbReference type="ARBA" id="ARBA00023163"/>
    </source>
</evidence>
<evidence type="ECO:0000259" key="5">
    <source>
        <dbReference type="PROSITE" id="PS50977"/>
    </source>
</evidence>
<feature type="DNA-binding region" description="H-T-H motif" evidence="4">
    <location>
        <begin position="29"/>
        <end position="48"/>
    </location>
</feature>
<evidence type="ECO:0000256" key="1">
    <source>
        <dbReference type="ARBA" id="ARBA00023015"/>
    </source>
</evidence>
<dbReference type="Pfam" id="PF16925">
    <property type="entry name" value="TetR_C_13"/>
    <property type="match status" value="1"/>
</dbReference>
<name>A0A4P7GGL4_9ACTN</name>
<keyword evidence="3" id="KW-0804">Transcription</keyword>
<organism evidence="6 7">
    <name type="scientific">Nocardioides euryhalodurans</name>
    <dbReference type="NCBI Taxonomy" id="2518370"/>
    <lineage>
        <taxon>Bacteria</taxon>
        <taxon>Bacillati</taxon>
        <taxon>Actinomycetota</taxon>
        <taxon>Actinomycetes</taxon>
        <taxon>Propionibacteriales</taxon>
        <taxon>Nocardioidaceae</taxon>
        <taxon>Nocardioides</taxon>
    </lineage>
</organism>
<evidence type="ECO:0000313" key="6">
    <source>
        <dbReference type="EMBL" id="QBR91000.1"/>
    </source>
</evidence>
<dbReference type="PANTHER" id="PTHR47506:SF1">
    <property type="entry name" value="HTH-TYPE TRANSCRIPTIONAL REGULATOR YJDC"/>
    <property type="match status" value="1"/>
</dbReference>
<keyword evidence="2 4" id="KW-0238">DNA-binding</keyword>
<dbReference type="OrthoDB" id="4541465at2"/>
<dbReference type="InterPro" id="IPR011075">
    <property type="entry name" value="TetR_C"/>
</dbReference>
<gene>
    <name evidence="6" type="ORF">EXE57_00990</name>
</gene>
<keyword evidence="1" id="KW-0805">Transcription regulation</keyword>
<keyword evidence="7" id="KW-1185">Reference proteome</keyword>
<evidence type="ECO:0000256" key="4">
    <source>
        <dbReference type="PROSITE-ProRule" id="PRU00335"/>
    </source>
</evidence>
<dbReference type="EMBL" id="CP038267">
    <property type="protein sequence ID" value="QBR91000.1"/>
    <property type="molecule type" value="Genomic_DNA"/>
</dbReference>
<proteinExistence type="predicted"/>
<reference evidence="6 7" key="1">
    <citation type="submission" date="2019-03" db="EMBL/GenBank/DDBJ databases">
        <title>Three New Species of Nocardioides, Nocardioides euryhalodurans sp. nov., Nocardioides seonyuensis sp. nov. and Nocardioides eburneoflavus sp. nov., Iolated from Soil.</title>
        <authorList>
            <person name="Roh S.G."/>
            <person name="Lee C."/>
            <person name="Kim M.-K."/>
            <person name="Kim S.B."/>
        </authorList>
    </citation>
    <scope>NUCLEOTIDE SEQUENCE [LARGE SCALE GENOMIC DNA]</scope>
    <source>
        <strain evidence="6 7">MMS17-SY117</strain>
    </source>
</reference>
<dbReference type="InterPro" id="IPR023772">
    <property type="entry name" value="DNA-bd_HTH_TetR-type_CS"/>
</dbReference>
<dbReference type="PROSITE" id="PS50977">
    <property type="entry name" value="HTH_TETR_2"/>
    <property type="match status" value="1"/>
</dbReference>
<dbReference type="GO" id="GO:0003677">
    <property type="term" value="F:DNA binding"/>
    <property type="evidence" value="ECO:0007669"/>
    <property type="project" value="UniProtKB-UniRule"/>
</dbReference>
<dbReference type="RefSeq" id="WP_135073163.1">
    <property type="nucleotide sequence ID" value="NZ_CP038267.1"/>
</dbReference>
<evidence type="ECO:0000313" key="7">
    <source>
        <dbReference type="Proteomes" id="UP000294894"/>
    </source>
</evidence>
<dbReference type="Pfam" id="PF00440">
    <property type="entry name" value="TetR_N"/>
    <property type="match status" value="1"/>
</dbReference>
<dbReference type="Proteomes" id="UP000294894">
    <property type="component" value="Chromosome"/>
</dbReference>
<dbReference type="InterPro" id="IPR036271">
    <property type="entry name" value="Tet_transcr_reg_TetR-rel_C_sf"/>
</dbReference>
<dbReference type="SUPFAM" id="SSF46689">
    <property type="entry name" value="Homeodomain-like"/>
    <property type="match status" value="1"/>
</dbReference>
<dbReference type="PANTHER" id="PTHR47506">
    <property type="entry name" value="TRANSCRIPTIONAL REGULATORY PROTEIN"/>
    <property type="match status" value="1"/>
</dbReference>
<feature type="domain" description="HTH tetR-type" evidence="5">
    <location>
        <begin position="6"/>
        <end position="66"/>
    </location>
</feature>
<evidence type="ECO:0000256" key="2">
    <source>
        <dbReference type="ARBA" id="ARBA00023125"/>
    </source>
</evidence>
<dbReference type="AlphaFoldDB" id="A0A4P7GGL4"/>
<dbReference type="PROSITE" id="PS01081">
    <property type="entry name" value="HTH_TETR_1"/>
    <property type="match status" value="1"/>
</dbReference>
<sequence>MPRDGTATRTRILDAAEHLVIENGYAATSVDQVLSRSGSSKGAFFHHFSSKQQLARALVDRYVEGDLAQLEGSLEATAHLTDPAERAVAIVRHFEDLGDEIMAAQSNCLYVAVLTERQLVDDGTSDEIVRAVETWRVRIAEVLKEALAATGAHDVDADALADHLFVTFEGAYLLCRSTGDSRHMRTQLATFRRLLQSLLGPTT</sequence>
<dbReference type="KEGG" id="noy:EXE57_00990"/>